<evidence type="ECO:0000313" key="2">
    <source>
        <dbReference type="EMBL" id="RDX80739.1"/>
    </source>
</evidence>
<dbReference type="STRING" id="157652.A0A371FQY5"/>
<dbReference type="InterPro" id="IPR002347">
    <property type="entry name" value="SDR_fam"/>
</dbReference>
<dbReference type="PRINTS" id="PR00081">
    <property type="entry name" value="GDHRDH"/>
</dbReference>
<accession>A0A371FQY5</accession>
<keyword evidence="3" id="KW-1185">Reference proteome</keyword>
<dbReference type="CDD" id="cd05327">
    <property type="entry name" value="retinol-DH_like_SDR_c_like"/>
    <property type="match status" value="1"/>
</dbReference>
<evidence type="ECO:0000256" key="1">
    <source>
        <dbReference type="RuleBase" id="RU000363"/>
    </source>
</evidence>
<proteinExistence type="inferred from homology"/>
<organism evidence="2 3">
    <name type="scientific">Mucuna pruriens</name>
    <name type="common">Velvet bean</name>
    <name type="synonym">Dolichos pruriens</name>
    <dbReference type="NCBI Taxonomy" id="157652"/>
    <lineage>
        <taxon>Eukaryota</taxon>
        <taxon>Viridiplantae</taxon>
        <taxon>Streptophyta</taxon>
        <taxon>Embryophyta</taxon>
        <taxon>Tracheophyta</taxon>
        <taxon>Spermatophyta</taxon>
        <taxon>Magnoliopsida</taxon>
        <taxon>eudicotyledons</taxon>
        <taxon>Gunneridae</taxon>
        <taxon>Pentapetalae</taxon>
        <taxon>rosids</taxon>
        <taxon>fabids</taxon>
        <taxon>Fabales</taxon>
        <taxon>Fabaceae</taxon>
        <taxon>Papilionoideae</taxon>
        <taxon>50 kb inversion clade</taxon>
        <taxon>NPAAA clade</taxon>
        <taxon>indigoferoid/millettioid clade</taxon>
        <taxon>Phaseoleae</taxon>
        <taxon>Mucuna</taxon>
    </lineage>
</organism>
<dbReference type="PRINTS" id="PR00080">
    <property type="entry name" value="SDRFAMILY"/>
</dbReference>
<dbReference type="InterPro" id="IPR055280">
    <property type="entry name" value="TIC32"/>
</dbReference>
<dbReference type="InterPro" id="IPR036291">
    <property type="entry name" value="NAD(P)-bd_dom_sf"/>
</dbReference>
<dbReference type="PANTHER" id="PTHR48476">
    <property type="entry name" value="SHORT-CHAIN DEHYDROGENASE TIC 32, CHLOROPLASTIC-LIKE"/>
    <property type="match status" value="1"/>
</dbReference>
<dbReference type="SUPFAM" id="SSF51735">
    <property type="entry name" value="NAD(P)-binding Rossmann-fold domains"/>
    <property type="match status" value="1"/>
</dbReference>
<dbReference type="OrthoDB" id="191139at2759"/>
<dbReference type="AlphaFoldDB" id="A0A371FQY5"/>
<comment type="caution">
    <text evidence="2">The sequence shown here is derived from an EMBL/GenBank/DDBJ whole genome shotgun (WGS) entry which is preliminary data.</text>
</comment>
<dbReference type="PANTHER" id="PTHR48476:SF1">
    <property type="entry name" value="SHORT-CHAIN DEHYDROGENASE TIC 32, CHLOROPLASTIC-LIKE"/>
    <property type="match status" value="1"/>
</dbReference>
<dbReference type="Pfam" id="PF00106">
    <property type="entry name" value="adh_short"/>
    <property type="match status" value="1"/>
</dbReference>
<protein>
    <submittedName>
        <fullName evidence="2">Short-chain dehydrogenase TIC 32, chloroplastic</fullName>
    </submittedName>
</protein>
<dbReference type="Proteomes" id="UP000257109">
    <property type="component" value="Unassembled WGS sequence"/>
</dbReference>
<evidence type="ECO:0000313" key="3">
    <source>
        <dbReference type="Proteomes" id="UP000257109"/>
    </source>
</evidence>
<dbReference type="EMBL" id="QJKJ01008125">
    <property type="protein sequence ID" value="RDX80739.1"/>
    <property type="molecule type" value="Genomic_DNA"/>
</dbReference>
<sequence>MWPFSTKGPSGFSSSSTAEQVTEGLHGTALTAIVTGASSGIGTETTRVLALRGVHVIMGVRNMIVAKDVKETILKEIPSAKVDAMELDLSSMESVKKFASEFKSSGLPLNILINNAGIMACPFQLSKDKIEQQFATNHLGHFLLTNLLLDTMKKTSRETKKEGRIVNVSSEAHRFTYSEGIRFDKINDESSYNNWRAYGQSKLANILHTNELTRRLKEDGVDITANSLHPGTIATNLFRHNSAVNGLINVFGRLMLKNVQQGAATTCYVALHPQVKGISGKYFSDSNLAKTTSQGTDADLAKKLWDFSIKLTNKFAKDNVFYFEFRADHCLVKSHVSREILLRGQVGLHGLYKFSNLLFQPANSYCFSSTIYYFPSTCINIASTPGSLFIWCLHFRH</sequence>
<dbReference type="Gene3D" id="3.40.50.720">
    <property type="entry name" value="NAD(P)-binding Rossmann-like Domain"/>
    <property type="match status" value="1"/>
</dbReference>
<gene>
    <name evidence="2" type="primary">TIC32</name>
    <name evidence="2" type="ORF">CR513_38683</name>
</gene>
<comment type="similarity">
    <text evidence="1">Belongs to the short-chain dehydrogenases/reductases (SDR) family.</text>
</comment>
<name>A0A371FQY5_MUCPR</name>
<reference evidence="2" key="1">
    <citation type="submission" date="2018-05" db="EMBL/GenBank/DDBJ databases">
        <title>Draft genome of Mucuna pruriens seed.</title>
        <authorList>
            <person name="Nnadi N.E."/>
            <person name="Vos R."/>
            <person name="Hasami M.H."/>
            <person name="Devisetty U.K."/>
            <person name="Aguiy J.C."/>
        </authorList>
    </citation>
    <scope>NUCLEOTIDE SEQUENCE [LARGE SCALE GENOMIC DNA]</scope>
    <source>
        <strain evidence="2">JCA_2017</strain>
    </source>
</reference>